<reference evidence="3" key="1">
    <citation type="submission" date="2017-02" db="UniProtKB">
        <authorList>
            <consortium name="WormBaseParasite"/>
        </authorList>
    </citation>
    <scope>IDENTIFICATION</scope>
</reference>
<accession>A0A0N5BN21</accession>
<proteinExistence type="predicted"/>
<keyword evidence="1" id="KW-0732">Signal</keyword>
<organism evidence="2 3">
    <name type="scientific">Strongyloides papillosus</name>
    <name type="common">Intestinal threadworm</name>
    <dbReference type="NCBI Taxonomy" id="174720"/>
    <lineage>
        <taxon>Eukaryota</taxon>
        <taxon>Metazoa</taxon>
        <taxon>Ecdysozoa</taxon>
        <taxon>Nematoda</taxon>
        <taxon>Chromadorea</taxon>
        <taxon>Rhabditida</taxon>
        <taxon>Tylenchina</taxon>
        <taxon>Panagrolaimomorpha</taxon>
        <taxon>Strongyloidoidea</taxon>
        <taxon>Strongyloididae</taxon>
        <taxon>Strongyloides</taxon>
    </lineage>
</organism>
<sequence>MISKNTSIFLFFLQIILTVNGKNLPFNEKINSGKIQFNTPCSNYYGLFIIDNTNSGNKMLSMQLTIVDYFFDFASSSNYSASATVTSQSTTSVTNNFNVVSPNDYASLNKQFNQVIQQIAGGSNISYFNLIVQALQLNLVDPSVYTYNPLLIFFVDSPIVDLNSTTQILENLNIKNNNKVKFLAIAMDPQYLEEAGKLVGGTTNAYAFNSSDQNNYNNINNWILQQGCSSSLTPTTTTTVKPPCDSYVNIVIDASSDGLTPQQYNLQIDLIENYILPMWSNFSKISTLIMYNETEILFREYNNYETLDYIRSFINNSGQSKSNTTFLHGAMYILDENQSYLQHKTQMSTFVFLASVSEFEIAQAAQDANNLAYFGKLNIITMGSNIQNTALAPLQFSNLINWDYSSGEIRLIQEFVSGNLKCF</sequence>
<keyword evidence="2" id="KW-1185">Reference proteome</keyword>
<evidence type="ECO:0000313" key="3">
    <source>
        <dbReference type="WBParaSite" id="SPAL_0000730100.1"/>
    </source>
</evidence>
<dbReference type="WBParaSite" id="SPAL_0000730100.1">
    <property type="protein sequence ID" value="SPAL_0000730100.1"/>
    <property type="gene ID" value="SPAL_0000730100"/>
</dbReference>
<evidence type="ECO:0000313" key="2">
    <source>
        <dbReference type="Proteomes" id="UP000046392"/>
    </source>
</evidence>
<feature type="signal peptide" evidence="1">
    <location>
        <begin position="1"/>
        <end position="21"/>
    </location>
</feature>
<dbReference type="AlphaFoldDB" id="A0A0N5BN21"/>
<dbReference type="Proteomes" id="UP000046392">
    <property type="component" value="Unplaced"/>
</dbReference>
<dbReference type="SUPFAM" id="SSF53300">
    <property type="entry name" value="vWA-like"/>
    <property type="match status" value="2"/>
</dbReference>
<evidence type="ECO:0000256" key="1">
    <source>
        <dbReference type="SAM" id="SignalP"/>
    </source>
</evidence>
<feature type="chain" id="PRO_5005894561" evidence="1">
    <location>
        <begin position="22"/>
        <end position="423"/>
    </location>
</feature>
<protein>
    <submittedName>
        <fullName evidence="3">VWFA domain-containing protein</fullName>
    </submittedName>
</protein>
<name>A0A0N5BN21_STREA</name>
<dbReference type="InterPro" id="IPR036465">
    <property type="entry name" value="vWFA_dom_sf"/>
</dbReference>